<evidence type="ECO:0000313" key="4">
    <source>
        <dbReference type="Proteomes" id="UP000077412"/>
    </source>
</evidence>
<protein>
    <recommendedName>
        <fullName evidence="2">CAAX prenyl protease 2/Lysostaphin resistance protein A-like domain-containing protein</fullName>
    </recommendedName>
</protein>
<feature type="transmembrane region" description="Helical" evidence="1">
    <location>
        <begin position="159"/>
        <end position="176"/>
    </location>
</feature>
<dbReference type="OrthoDB" id="378663at2"/>
<dbReference type="EMBL" id="CP016761">
    <property type="protein sequence ID" value="ANX10691.1"/>
    <property type="molecule type" value="Genomic_DNA"/>
</dbReference>
<keyword evidence="1" id="KW-0812">Transmembrane</keyword>
<evidence type="ECO:0000256" key="1">
    <source>
        <dbReference type="SAM" id="Phobius"/>
    </source>
</evidence>
<dbReference type="Pfam" id="PF02517">
    <property type="entry name" value="Rce1-like"/>
    <property type="match status" value="1"/>
</dbReference>
<evidence type="ECO:0000259" key="2">
    <source>
        <dbReference type="Pfam" id="PF02517"/>
    </source>
</evidence>
<feature type="transmembrane region" description="Helical" evidence="1">
    <location>
        <begin position="246"/>
        <end position="265"/>
    </location>
</feature>
<dbReference type="InterPro" id="IPR003675">
    <property type="entry name" value="Rce1/LyrA-like_dom"/>
</dbReference>
<feature type="transmembrane region" description="Helical" evidence="1">
    <location>
        <begin position="104"/>
        <end position="127"/>
    </location>
</feature>
<keyword evidence="4" id="KW-1185">Reference proteome</keyword>
<feature type="domain" description="CAAX prenyl protease 2/Lysostaphin resistance protein A-like" evidence="2">
    <location>
        <begin position="143"/>
        <end position="254"/>
    </location>
</feature>
<sequence>MQQLKHLKIALFLGLLGLLAGAFVVPFQLESLKNTLTAVEYAKMMDAFPFPLPVMIIIASLQIGILTTILSWIGLKLTERTDLTLPLLRTWIAEKKKPVIDRSALKLALIGGAIGSFFMILTDLFLFQPHMPKLGNGEGVVWWKATLAGVLYGGIVEEVLMRLFLMALIVWLLSFIFKKYRETIPLSFYWIGIILAALLFSAGHLPATEVLYGELNTLIIARSFILNGVLAIFFGYLFWKKGLEYAMIAHMMLHVVTQLVLLPIIKLVS</sequence>
<keyword evidence="1" id="KW-0472">Membrane</keyword>
<dbReference type="AlphaFoldDB" id="A0A1B1YZS2"/>
<reference evidence="3 4" key="1">
    <citation type="submission" date="2016-08" db="EMBL/GenBank/DDBJ databases">
        <title>Complete genome sequence of Fictibacillus arsenicus G25-54, a strain with toxicity to nematodes and a potential arsenic-resistance activity.</title>
        <authorList>
            <person name="Zheng Z."/>
        </authorList>
    </citation>
    <scope>NUCLEOTIDE SEQUENCE [LARGE SCALE GENOMIC DNA]</scope>
    <source>
        <strain evidence="3 4">G25-54</strain>
    </source>
</reference>
<gene>
    <name evidence="3" type="ORF">ABE41_001520</name>
</gene>
<feature type="transmembrane region" description="Helical" evidence="1">
    <location>
        <begin position="188"/>
        <end position="207"/>
    </location>
</feature>
<dbReference type="KEGG" id="far:ABE41_001520"/>
<name>A0A1B1YZS2_9BACL</name>
<evidence type="ECO:0000313" key="3">
    <source>
        <dbReference type="EMBL" id="ANX10691.1"/>
    </source>
</evidence>
<dbReference type="GO" id="GO:0004175">
    <property type="term" value="F:endopeptidase activity"/>
    <property type="evidence" value="ECO:0007669"/>
    <property type="project" value="UniProtKB-ARBA"/>
</dbReference>
<organism evidence="3 4">
    <name type="scientific">Fictibacillus arsenicus</name>
    <dbReference type="NCBI Taxonomy" id="255247"/>
    <lineage>
        <taxon>Bacteria</taxon>
        <taxon>Bacillati</taxon>
        <taxon>Bacillota</taxon>
        <taxon>Bacilli</taxon>
        <taxon>Bacillales</taxon>
        <taxon>Fictibacillaceae</taxon>
        <taxon>Fictibacillus</taxon>
    </lineage>
</organism>
<feature type="transmembrane region" description="Helical" evidence="1">
    <location>
        <begin position="50"/>
        <end position="75"/>
    </location>
</feature>
<keyword evidence="1" id="KW-1133">Transmembrane helix</keyword>
<dbReference type="STRING" id="255247.ABE41_001520"/>
<proteinExistence type="predicted"/>
<dbReference type="GO" id="GO:0080120">
    <property type="term" value="P:CAAX-box protein maturation"/>
    <property type="evidence" value="ECO:0007669"/>
    <property type="project" value="UniProtKB-ARBA"/>
</dbReference>
<accession>A0A1B1YZS2</accession>
<feature type="transmembrane region" description="Helical" evidence="1">
    <location>
        <begin position="219"/>
        <end position="239"/>
    </location>
</feature>
<dbReference type="Proteomes" id="UP000077412">
    <property type="component" value="Chromosome"/>
</dbReference>